<evidence type="ECO:0000313" key="3">
    <source>
        <dbReference type="Proteomes" id="UP000244201"/>
    </source>
</evidence>
<organism evidence="2 3">
    <name type="scientific">Streptomyces lunaelactis</name>
    <dbReference type="NCBI Taxonomy" id="1535768"/>
    <lineage>
        <taxon>Bacteria</taxon>
        <taxon>Bacillati</taxon>
        <taxon>Actinomycetota</taxon>
        <taxon>Actinomycetes</taxon>
        <taxon>Kitasatosporales</taxon>
        <taxon>Streptomycetaceae</taxon>
        <taxon>Streptomyces</taxon>
    </lineage>
</organism>
<evidence type="ECO:0000313" key="2">
    <source>
        <dbReference type="EMBL" id="AVZ71466.1"/>
    </source>
</evidence>
<sequence length="111" mass="11025">MSGNLVNGGSAISCPHGGRVGPASAPSSGVRIDGHQVPSAADVFTVSGCRHTVDGVPHPCVTVRWTPDRDSVLVDGAPVLLDSTSALCFSAALLPQGPPAVGATARGVSSR</sequence>
<evidence type="ECO:0008006" key="4">
    <source>
        <dbReference type="Google" id="ProtNLM"/>
    </source>
</evidence>
<dbReference type="Proteomes" id="UP000244201">
    <property type="component" value="Chromosome"/>
</dbReference>
<protein>
    <recommendedName>
        <fullName evidence="4">DUF4280 domain-containing protein</fullName>
    </recommendedName>
</protein>
<accession>A0A2R4SX78</accession>
<dbReference type="GeneID" id="55654403"/>
<reference evidence="2 3" key="1">
    <citation type="submission" date="2018-01" db="EMBL/GenBank/DDBJ databases">
        <title>Complete genome sequence of Streptomyces lunaelactis MM109T, a Ferroverdin A producer isolated from cave moonmilk deposits.</title>
        <authorList>
            <person name="Naome A."/>
            <person name="Martinet L."/>
            <person name="Maciejewska M."/>
            <person name="Anderssen S."/>
            <person name="Adam D."/>
            <person name="Tenconi E."/>
            <person name="Deflandre B."/>
            <person name="Arguelles-Arias A."/>
            <person name="Calusinska M."/>
            <person name="Copieters W."/>
            <person name="Karim L."/>
            <person name="Hanikenne M."/>
            <person name="Baurain D."/>
            <person name="van Wezel G."/>
            <person name="Smargiasso N."/>
            <person name="de Pauw E."/>
            <person name="Delfosse P."/>
            <person name="Rigali S."/>
        </authorList>
    </citation>
    <scope>NUCLEOTIDE SEQUENCE [LARGE SCALE GENOMIC DNA]</scope>
    <source>
        <strain evidence="2 3">MM109</strain>
    </source>
</reference>
<evidence type="ECO:0000256" key="1">
    <source>
        <dbReference type="SAM" id="MobiDB-lite"/>
    </source>
</evidence>
<proteinExistence type="predicted"/>
<dbReference type="OrthoDB" id="675629at2"/>
<dbReference type="EMBL" id="CP026304">
    <property type="protein sequence ID" value="AVZ71466.1"/>
    <property type="molecule type" value="Genomic_DNA"/>
</dbReference>
<gene>
    <name evidence="2" type="ORF">SLUN_03865</name>
</gene>
<dbReference type="AlphaFoldDB" id="A0A2R4SX78"/>
<dbReference type="KEGG" id="slk:SLUN_03865"/>
<feature type="region of interest" description="Disordered" evidence="1">
    <location>
        <begin position="1"/>
        <end position="30"/>
    </location>
</feature>
<name>A0A2R4SX78_9ACTN</name>
<keyword evidence="3" id="KW-1185">Reference proteome</keyword>
<dbReference type="RefSeq" id="WP_108147157.1">
    <property type="nucleotide sequence ID" value="NZ_CP026304.1"/>
</dbReference>